<dbReference type="GO" id="GO:1904262">
    <property type="term" value="P:negative regulation of TORC1 signaling"/>
    <property type="evidence" value="ECO:0007669"/>
    <property type="project" value="TreeGrafter"/>
</dbReference>
<protein>
    <submittedName>
        <fullName evidence="2">Uncharacterized protein</fullName>
    </submittedName>
</protein>
<dbReference type="OrthoDB" id="18134at2759"/>
<evidence type="ECO:0000313" key="3">
    <source>
        <dbReference type="EMBL" id="CAF3501716.1"/>
    </source>
</evidence>
<proteinExistence type="predicted"/>
<sequence length="255" mass="30111">MLEKYFNALSILSFDKAKEILDKEKDIRSGYLVWTKLIEYLYQIIQLEKGYHNLGFSVTKWGTKKDKTLIAAYSELQTDIHVQIEVEHNHSQGSSSSNEITQFKLLKDGLHQFLNIRVKLLRLHEIETLSLLLNVHYFICEYQYLNALSNLHQMQATLKEWNDKVENEAKLFVPARKPALITWFSKTHEFLVAKFSIYFFDYLQLYGGCILSDMKIFLSKTNPDFYSKISQFQRKTNCEWITIALQTDQQLQTYH</sequence>
<evidence type="ECO:0000313" key="5">
    <source>
        <dbReference type="Proteomes" id="UP000663829"/>
    </source>
</evidence>
<dbReference type="Pfam" id="PF09404">
    <property type="entry name" value="C12orf66_like"/>
    <property type="match status" value="1"/>
</dbReference>
<name>A0A814R127_9BILA</name>
<feature type="non-terminal residue" evidence="2">
    <location>
        <position position="255"/>
    </location>
</feature>
<dbReference type="Proteomes" id="UP000682733">
    <property type="component" value="Unassembled WGS sequence"/>
</dbReference>
<keyword evidence="5" id="KW-1185">Reference proteome</keyword>
<dbReference type="GO" id="GO:0034198">
    <property type="term" value="P:cellular response to amino acid starvation"/>
    <property type="evidence" value="ECO:0007669"/>
    <property type="project" value="TreeGrafter"/>
</dbReference>
<dbReference type="EMBL" id="CAJOBC010006182">
    <property type="protein sequence ID" value="CAF3890030.1"/>
    <property type="molecule type" value="Genomic_DNA"/>
</dbReference>
<dbReference type="GO" id="GO:0061462">
    <property type="term" value="P:protein localization to lysosome"/>
    <property type="evidence" value="ECO:0007669"/>
    <property type="project" value="TreeGrafter"/>
</dbReference>
<dbReference type="Proteomes" id="UP000663829">
    <property type="component" value="Unassembled WGS sequence"/>
</dbReference>
<evidence type="ECO:0000313" key="4">
    <source>
        <dbReference type="EMBL" id="CAF3890030.1"/>
    </source>
</evidence>
<evidence type="ECO:0000313" key="1">
    <source>
        <dbReference type="EMBL" id="CAF0727535.1"/>
    </source>
</evidence>
<dbReference type="GO" id="GO:0042149">
    <property type="term" value="P:cellular response to glucose starvation"/>
    <property type="evidence" value="ECO:0007669"/>
    <property type="project" value="TreeGrafter"/>
</dbReference>
<evidence type="ECO:0000313" key="2">
    <source>
        <dbReference type="EMBL" id="CAF1126481.1"/>
    </source>
</evidence>
<dbReference type="SUPFAM" id="SSF158548">
    <property type="entry name" value="FLJ32549 domain-like"/>
    <property type="match status" value="1"/>
</dbReference>
<reference evidence="2" key="1">
    <citation type="submission" date="2021-02" db="EMBL/GenBank/DDBJ databases">
        <authorList>
            <person name="Nowell W R."/>
        </authorList>
    </citation>
    <scope>NUCLEOTIDE SEQUENCE</scope>
</reference>
<dbReference type="Proteomes" id="UP000677228">
    <property type="component" value="Unassembled WGS sequence"/>
</dbReference>
<dbReference type="InterPro" id="IPR018544">
    <property type="entry name" value="KICS_2"/>
</dbReference>
<dbReference type="InterPro" id="IPR038060">
    <property type="entry name" value="C12orf66-like_central_sf"/>
</dbReference>
<dbReference type="EMBL" id="CAJNOK010000078">
    <property type="protein sequence ID" value="CAF0727535.1"/>
    <property type="molecule type" value="Genomic_DNA"/>
</dbReference>
<dbReference type="Proteomes" id="UP000681722">
    <property type="component" value="Unassembled WGS sequence"/>
</dbReference>
<dbReference type="PANTHER" id="PTHR31581:SF1">
    <property type="entry name" value="KICSTOR SUBUNIT 2"/>
    <property type="match status" value="1"/>
</dbReference>
<accession>A0A814R127</accession>
<dbReference type="AlphaFoldDB" id="A0A814R127"/>
<gene>
    <name evidence="2" type="ORF">GPM918_LOCUS19962</name>
    <name evidence="1" type="ORF">OVA965_LOCUS550</name>
    <name evidence="4" type="ORF">SRO942_LOCUS19959</name>
    <name evidence="3" type="ORF">TMI583_LOCUS550</name>
</gene>
<dbReference type="EMBL" id="CAJOBA010000078">
    <property type="protein sequence ID" value="CAF3501716.1"/>
    <property type="molecule type" value="Genomic_DNA"/>
</dbReference>
<organism evidence="2 5">
    <name type="scientific">Didymodactylos carnosus</name>
    <dbReference type="NCBI Taxonomy" id="1234261"/>
    <lineage>
        <taxon>Eukaryota</taxon>
        <taxon>Metazoa</taxon>
        <taxon>Spiralia</taxon>
        <taxon>Gnathifera</taxon>
        <taxon>Rotifera</taxon>
        <taxon>Eurotatoria</taxon>
        <taxon>Bdelloidea</taxon>
        <taxon>Philodinida</taxon>
        <taxon>Philodinidae</taxon>
        <taxon>Didymodactylos</taxon>
    </lineage>
</organism>
<dbReference type="Gene3D" id="1.10.3450.30">
    <property type="match status" value="1"/>
</dbReference>
<dbReference type="PANTHER" id="PTHR31581">
    <property type="entry name" value="KICSTOR COMPLEX PROTEIN C12ORF66"/>
    <property type="match status" value="1"/>
</dbReference>
<dbReference type="EMBL" id="CAJNOQ010006182">
    <property type="protein sequence ID" value="CAF1126481.1"/>
    <property type="molecule type" value="Genomic_DNA"/>
</dbReference>
<comment type="caution">
    <text evidence="2">The sequence shown here is derived from an EMBL/GenBank/DDBJ whole genome shotgun (WGS) entry which is preliminary data.</text>
</comment>